<dbReference type="KEGG" id="dci:103518770"/>
<feature type="compositionally biased region" description="Low complexity" evidence="2">
    <location>
        <begin position="144"/>
        <end position="155"/>
    </location>
</feature>
<dbReference type="STRING" id="121845.A0A1S3DI10"/>
<gene>
    <name evidence="4" type="primary">LOC103518770</name>
</gene>
<protein>
    <submittedName>
        <fullName evidence="4">Uncharacterized protein LOC103518770</fullName>
    </submittedName>
</protein>
<dbReference type="Proteomes" id="UP000079169">
    <property type="component" value="Unplaced"/>
</dbReference>
<dbReference type="PaxDb" id="121845-A0A1S3DI10"/>
<evidence type="ECO:0000313" key="4">
    <source>
        <dbReference type="RefSeq" id="XP_008482074.2"/>
    </source>
</evidence>
<keyword evidence="1" id="KW-0175">Coiled coil</keyword>
<feature type="coiled-coil region" evidence="1">
    <location>
        <begin position="77"/>
        <end position="104"/>
    </location>
</feature>
<organism evidence="3 4">
    <name type="scientific">Diaphorina citri</name>
    <name type="common">Asian citrus psyllid</name>
    <dbReference type="NCBI Taxonomy" id="121845"/>
    <lineage>
        <taxon>Eukaryota</taxon>
        <taxon>Metazoa</taxon>
        <taxon>Ecdysozoa</taxon>
        <taxon>Arthropoda</taxon>
        <taxon>Hexapoda</taxon>
        <taxon>Insecta</taxon>
        <taxon>Pterygota</taxon>
        <taxon>Neoptera</taxon>
        <taxon>Paraneoptera</taxon>
        <taxon>Hemiptera</taxon>
        <taxon>Sternorrhyncha</taxon>
        <taxon>Psylloidea</taxon>
        <taxon>Psyllidae</taxon>
        <taxon>Diaphorininae</taxon>
        <taxon>Diaphorina</taxon>
    </lineage>
</organism>
<evidence type="ECO:0000256" key="2">
    <source>
        <dbReference type="SAM" id="MobiDB-lite"/>
    </source>
</evidence>
<dbReference type="RefSeq" id="XP_008482074.2">
    <property type="nucleotide sequence ID" value="XM_008483852.3"/>
</dbReference>
<evidence type="ECO:0000256" key="1">
    <source>
        <dbReference type="SAM" id="Coils"/>
    </source>
</evidence>
<keyword evidence="3" id="KW-1185">Reference proteome</keyword>
<dbReference type="AlphaFoldDB" id="A0A1S3DI10"/>
<sequence>MEKKKALLKFQKDPNEVETYLKQQIGQFNAHKNKILEKIDELYDMNQETFDLRQQLNRRNEQLFEVKSTISNLQFALMQQQDQNLSLLKENDELRLRLLDYQKKVQILMAYAKIPDDFPILSLVKSNKSGIVVERKIPRKPVPKTDSQKSSSTTKPNQDTPVCKCTVHSNLDPPYAICSTCGKYIKNTDTTNSSDSESNFISKSQTNACKSRTFSQSYSGKTTLKQFESDVKNGDFINDIDQANLIILSLKSQLHEMKYNYDKHIDLLVQDMKLQQEEHKIHIDNYSSDCDYYNTYVKNVHRVLYRYLYEDMCSTHVETSYLSDLYKYMICVHKCRQLLGDKFPQCIKQYLTPTNTIDPTPPEVMKTQLDSLLKQLQKYKQANLSLNLQLSSEKIKQQENLLAMNARFELYKRKYDELVERKNRDSKVWSKQNDALIRELNELKRISA</sequence>
<dbReference type="InterPro" id="IPR037696">
    <property type="entry name" value="CCDC77"/>
</dbReference>
<dbReference type="GeneID" id="103518770"/>
<feature type="region of interest" description="Disordered" evidence="2">
    <location>
        <begin position="135"/>
        <end position="162"/>
    </location>
</feature>
<proteinExistence type="predicted"/>
<accession>A0A1S3DI10</accession>
<reference evidence="4" key="1">
    <citation type="submission" date="2025-08" db="UniProtKB">
        <authorList>
            <consortium name="RefSeq"/>
        </authorList>
    </citation>
    <scope>IDENTIFICATION</scope>
</reference>
<dbReference type="PANTHER" id="PTHR22091:SF1">
    <property type="entry name" value="COILED-COIL DOMAIN-CONTAINING PROTEIN 77"/>
    <property type="match status" value="1"/>
</dbReference>
<dbReference type="PANTHER" id="PTHR22091">
    <property type="entry name" value="COILED-COIL DOMAIN-CONTAINING PROTEIN 77"/>
    <property type="match status" value="1"/>
</dbReference>
<name>A0A1S3DI10_DIACI</name>
<evidence type="ECO:0000313" key="3">
    <source>
        <dbReference type="Proteomes" id="UP000079169"/>
    </source>
</evidence>